<proteinExistence type="predicted"/>
<dbReference type="AlphaFoldDB" id="A0A812MP89"/>
<evidence type="ECO:0000256" key="1">
    <source>
        <dbReference type="SAM" id="Phobius"/>
    </source>
</evidence>
<keyword evidence="3" id="KW-1185">Reference proteome</keyword>
<keyword evidence="1" id="KW-0812">Transmembrane</keyword>
<sequence>MATAIQMDGKSMTKMQPAAEVMVDGCTSHEQAHAIQEMFIDWFPHGLKLMFKIKPRAQKLEVSVNEKVLVSKHLSKLLEEDITGLWPTDKAKIKAEIRGWLEDSPKELLQKATLRDPSVREKTGSSWFEIIGSITVILSIGVAIYTLTYFLAMGLKSGPSGETGPLVDNYEL</sequence>
<gene>
    <name evidence="2" type="ORF">SPIL2461_LOCUS5561</name>
</gene>
<evidence type="ECO:0000313" key="3">
    <source>
        <dbReference type="Proteomes" id="UP000649617"/>
    </source>
</evidence>
<keyword evidence="1" id="KW-1133">Transmembrane helix</keyword>
<organism evidence="2 3">
    <name type="scientific">Symbiodinium pilosum</name>
    <name type="common">Dinoflagellate</name>
    <dbReference type="NCBI Taxonomy" id="2952"/>
    <lineage>
        <taxon>Eukaryota</taxon>
        <taxon>Sar</taxon>
        <taxon>Alveolata</taxon>
        <taxon>Dinophyceae</taxon>
        <taxon>Suessiales</taxon>
        <taxon>Symbiodiniaceae</taxon>
        <taxon>Symbiodinium</taxon>
    </lineage>
</organism>
<comment type="caution">
    <text evidence="2">The sequence shown here is derived from an EMBL/GenBank/DDBJ whole genome shotgun (WGS) entry which is preliminary data.</text>
</comment>
<feature type="transmembrane region" description="Helical" evidence="1">
    <location>
        <begin position="130"/>
        <end position="152"/>
    </location>
</feature>
<reference evidence="2" key="1">
    <citation type="submission" date="2021-02" db="EMBL/GenBank/DDBJ databases">
        <authorList>
            <person name="Dougan E. K."/>
            <person name="Rhodes N."/>
            <person name="Thang M."/>
            <person name="Chan C."/>
        </authorList>
    </citation>
    <scope>NUCLEOTIDE SEQUENCE</scope>
</reference>
<accession>A0A812MP89</accession>
<name>A0A812MP89_SYMPI</name>
<dbReference type="OrthoDB" id="410149at2759"/>
<protein>
    <submittedName>
        <fullName evidence="2">Uncharacterized protein</fullName>
    </submittedName>
</protein>
<dbReference type="EMBL" id="CAJNIZ010007947">
    <property type="protein sequence ID" value="CAE7262743.1"/>
    <property type="molecule type" value="Genomic_DNA"/>
</dbReference>
<keyword evidence="1" id="KW-0472">Membrane</keyword>
<evidence type="ECO:0000313" key="2">
    <source>
        <dbReference type="EMBL" id="CAE7262743.1"/>
    </source>
</evidence>
<dbReference type="Proteomes" id="UP000649617">
    <property type="component" value="Unassembled WGS sequence"/>
</dbReference>